<evidence type="ECO:0000313" key="1">
    <source>
        <dbReference type="EMBL" id="JAW15586.1"/>
    </source>
</evidence>
<protein>
    <submittedName>
        <fullName evidence="1">Putative secreted protein</fullName>
    </submittedName>
</protein>
<proteinExistence type="predicted"/>
<dbReference type="AlphaFoldDB" id="A0A224XST3"/>
<dbReference type="EMBL" id="GFTR01000840">
    <property type="protein sequence ID" value="JAW15586.1"/>
    <property type="molecule type" value="Transcribed_RNA"/>
</dbReference>
<reference evidence="1" key="1">
    <citation type="journal article" date="2018" name="PLoS Negl. Trop. Dis.">
        <title>An insight into the salivary gland and fat body transcriptome of Panstrongylus lignarius (Hemiptera: Heteroptera), the main vector of Chagas disease in Peru.</title>
        <authorList>
            <person name="Nevoa J.C."/>
            <person name="Mendes M.T."/>
            <person name="da Silva M.V."/>
            <person name="Soares S.C."/>
            <person name="Oliveira C.J.F."/>
            <person name="Ribeiro J.M.C."/>
        </authorList>
    </citation>
    <scope>NUCLEOTIDE SEQUENCE</scope>
</reference>
<accession>A0A224XST3</accession>
<name>A0A224XST3_9HEMI</name>
<sequence length="80" mass="9575">MLTTINNVVCFFPWTTTVAFAAIMQFLPSKFIRICNFNISKYLQLKWQYCFSFNMSSIYIHSSWKNLYISFIFSDVVKLY</sequence>
<organism evidence="1">
    <name type="scientific">Panstrongylus lignarius</name>
    <dbReference type="NCBI Taxonomy" id="156445"/>
    <lineage>
        <taxon>Eukaryota</taxon>
        <taxon>Metazoa</taxon>
        <taxon>Ecdysozoa</taxon>
        <taxon>Arthropoda</taxon>
        <taxon>Hexapoda</taxon>
        <taxon>Insecta</taxon>
        <taxon>Pterygota</taxon>
        <taxon>Neoptera</taxon>
        <taxon>Paraneoptera</taxon>
        <taxon>Hemiptera</taxon>
        <taxon>Heteroptera</taxon>
        <taxon>Panheteroptera</taxon>
        <taxon>Cimicomorpha</taxon>
        <taxon>Reduviidae</taxon>
        <taxon>Triatominae</taxon>
        <taxon>Panstrongylus</taxon>
    </lineage>
</organism>